<comment type="caution">
    <text evidence="1">The sequence shown here is derived from an EMBL/GenBank/DDBJ whole genome shotgun (WGS) entry which is preliminary data.</text>
</comment>
<accession>A0A495K2H8</accession>
<evidence type="ECO:0000313" key="1">
    <source>
        <dbReference type="EMBL" id="RKR95446.1"/>
    </source>
</evidence>
<dbReference type="EMBL" id="RBKV01000001">
    <property type="protein sequence ID" value="RKR95446.1"/>
    <property type="molecule type" value="Genomic_DNA"/>
</dbReference>
<dbReference type="Proteomes" id="UP000274762">
    <property type="component" value="Unassembled WGS sequence"/>
</dbReference>
<sequence>MCARSPAAAAAWDISFAPGYRSHVSKNSESAPLDQRRPEGVTDATVSAVGKVSEALECADRARGHLYSFHQLMGHADLLLGEAVEALRDAGHHEQADRLQEDMVGRNVIEDRWTFQIVEDFDDNYWSPFRQHDQQIRDELQGGVRHVFEAEMKQRRRTHGRRHHEEKP</sequence>
<gene>
    <name evidence="1" type="ORF">DFJ75_2266</name>
</gene>
<dbReference type="AlphaFoldDB" id="A0A495K2H8"/>
<protein>
    <submittedName>
        <fullName evidence="1">Uncharacterized protein</fullName>
    </submittedName>
</protein>
<name>A0A495K2H8_WILMA</name>
<reference evidence="1 2" key="1">
    <citation type="submission" date="2018-10" db="EMBL/GenBank/DDBJ databases">
        <title>Sequencing the genomes of 1000 actinobacteria strains.</title>
        <authorList>
            <person name="Klenk H.-P."/>
        </authorList>
    </citation>
    <scope>NUCLEOTIDE SEQUENCE [LARGE SCALE GENOMIC DNA]</scope>
    <source>
        <strain evidence="1 2">DSM 44343</strain>
    </source>
</reference>
<organism evidence="1 2">
    <name type="scientific">Williamsia marianensis</name>
    <dbReference type="NCBI Taxonomy" id="85044"/>
    <lineage>
        <taxon>Bacteria</taxon>
        <taxon>Bacillati</taxon>
        <taxon>Actinomycetota</taxon>
        <taxon>Actinomycetes</taxon>
        <taxon>Mycobacteriales</taxon>
        <taxon>Nocardiaceae</taxon>
        <taxon>Williamsia</taxon>
    </lineage>
</organism>
<proteinExistence type="predicted"/>
<evidence type="ECO:0000313" key="2">
    <source>
        <dbReference type="Proteomes" id="UP000274762"/>
    </source>
</evidence>